<evidence type="ECO:0000256" key="5">
    <source>
        <dbReference type="ARBA" id="ARBA00023132"/>
    </source>
</evidence>
<organism evidence="8 9">
    <name type="scientific">Hyphopichia burtonii NRRL Y-1933</name>
    <dbReference type="NCBI Taxonomy" id="984485"/>
    <lineage>
        <taxon>Eukaryota</taxon>
        <taxon>Fungi</taxon>
        <taxon>Dikarya</taxon>
        <taxon>Ascomycota</taxon>
        <taxon>Saccharomycotina</taxon>
        <taxon>Pichiomycetes</taxon>
        <taxon>Debaryomycetaceae</taxon>
        <taxon>Hyphopichia</taxon>
    </lineage>
</organism>
<dbReference type="RefSeq" id="XP_020079137.1">
    <property type="nucleotide sequence ID" value="XM_020218222.1"/>
</dbReference>
<keyword evidence="4 7" id="KW-0811">Translocation</keyword>
<keyword evidence="9" id="KW-1185">Reference proteome</keyword>
<comment type="similarity">
    <text evidence="7">Belongs to the nucleoporin Nup84/Nup107 family.</text>
</comment>
<dbReference type="Gene3D" id="1.10.3450.20">
    <property type="match status" value="1"/>
</dbReference>
<evidence type="ECO:0000256" key="2">
    <source>
        <dbReference type="ARBA" id="ARBA00022816"/>
    </source>
</evidence>
<dbReference type="OrthoDB" id="3098at2759"/>
<keyword evidence="3" id="KW-0653">Protein transport</keyword>
<dbReference type="Gene3D" id="1.20.190.50">
    <property type="match status" value="1"/>
</dbReference>
<evidence type="ECO:0000256" key="4">
    <source>
        <dbReference type="ARBA" id="ARBA00023010"/>
    </source>
</evidence>
<sequence length="830" mass="95081">MKVVDAGDGLGTSSEATGSTEVQFAQVLENFQAGNKDDPFVLIQEFKSISAQKALQVASQMGEAPDLETRLEFENWDLETRLWNLVETLYSYRLSKESQEEPIPEYKFSSFHVKRENWLRQNPKIKELSLIIYWLQENSKTISISDEKVETNGKWQNTRIKISNNDLSALTGKNDQTLIDNLDSDAPLRSDKDIDPQDDSVDSKNFSLIYKLVIANRIEEAIDLANSTGNFTLALILLGAKQDYIDPIVDKETLLNKESDMLVDVSGLENSEEVASGLKHKLLWIKTVYKLSQLPNLNPYEKLIYKFLSGNDISNNLKAASLNWEEHLLLYLNQLFMHNLQTFITSRLSPQEQEQENLAFPVINPQFNTINGILNSLLLADNEISEQSTHPIRIILGSLMIDQVPQFLSNSVKSITKSPDALINQFLSRIIIHLAIFLLYVDNTVLLAGKTITKLITFYISKLQSGGYNSQIPIYLSFIPDEKDARECYSLFLSTIVDPEERAKQIRLVKRFGQFNNNHNTITDESSATTTSTEDFVENEDKMVNVFRRTVERVMNETEKYYTPTNQISIDSYGSDESKINSIDLKVFNAVEWFYGSNMYEDAILSSLVVIRRFLLTGRLSSLKHFARGKDFKALIKSYDADFYTKSLGSNDFVSSITDESKEELLQYSSLVEGLQFLDDWTSFLTNNKINGSSQRLFWQSPDIEKSIEKVTSKINGLIIQWFKDLIQSTNLDEKEKSIFDEIRSIYVPYLIMELIKIYEVARYRDWKYIKKAFKLISDVANEEENDYLKCFLRCGRLNEFVKRSGELAVVASERGINGIFPKSNQKLEI</sequence>
<proteinExistence type="inferred from homology"/>
<keyword evidence="1 7" id="KW-0813">Transport</keyword>
<dbReference type="GO" id="GO:0031965">
    <property type="term" value="C:nuclear membrane"/>
    <property type="evidence" value="ECO:0007669"/>
    <property type="project" value="UniProtKB-SubCell"/>
</dbReference>
<evidence type="ECO:0000313" key="8">
    <source>
        <dbReference type="EMBL" id="ODV70070.1"/>
    </source>
</evidence>
<dbReference type="PANTHER" id="PTHR13003:SF2">
    <property type="entry name" value="NUCLEAR PORE COMPLEX PROTEIN NUP107"/>
    <property type="match status" value="1"/>
</dbReference>
<dbReference type="STRING" id="984485.A0A1E4RS10"/>
<name>A0A1E4RS10_9ASCO</name>
<keyword evidence="2" id="KW-0509">mRNA transport</keyword>
<dbReference type="GO" id="GO:0031080">
    <property type="term" value="C:nuclear pore outer ring"/>
    <property type="evidence" value="ECO:0007669"/>
    <property type="project" value="TreeGrafter"/>
</dbReference>
<comment type="subcellular location">
    <subcellularLocation>
        <location evidence="7">Nucleus</location>
        <location evidence="7">Nuclear pore complex</location>
    </subcellularLocation>
    <subcellularLocation>
        <location evidence="7">Nucleus membrane</location>
    </subcellularLocation>
</comment>
<dbReference type="PANTHER" id="PTHR13003">
    <property type="entry name" value="NUP107-RELATED"/>
    <property type="match status" value="1"/>
</dbReference>
<dbReference type="Pfam" id="PF04121">
    <property type="entry name" value="Nup84_Nup100"/>
    <property type="match status" value="1"/>
</dbReference>
<protein>
    <recommendedName>
        <fullName evidence="7">Nuclear pore complex protein</fullName>
    </recommendedName>
</protein>
<reference evidence="9" key="1">
    <citation type="submission" date="2016-05" db="EMBL/GenBank/DDBJ databases">
        <title>Comparative genomics of biotechnologically important yeasts.</title>
        <authorList>
            <consortium name="DOE Joint Genome Institute"/>
            <person name="Riley R."/>
            <person name="Haridas S."/>
            <person name="Wolfe K.H."/>
            <person name="Lopes M.R."/>
            <person name="Hittinger C.T."/>
            <person name="Goker M."/>
            <person name="Salamov A."/>
            <person name="Wisecaver J."/>
            <person name="Long T.M."/>
            <person name="Aerts A.L."/>
            <person name="Barry K."/>
            <person name="Choi C."/>
            <person name="Clum A."/>
            <person name="Coughlan A.Y."/>
            <person name="Deshpande S."/>
            <person name="Douglass A.P."/>
            <person name="Hanson S.J."/>
            <person name="Klenk H.-P."/>
            <person name="Labutti K."/>
            <person name="Lapidus A."/>
            <person name="Lindquist E."/>
            <person name="Lipzen A."/>
            <person name="Meier-Kolthoff J.P."/>
            <person name="Ohm R.A."/>
            <person name="Otillar R.P."/>
            <person name="Pangilinan J."/>
            <person name="Peng Y."/>
            <person name="Rokas A."/>
            <person name="Rosa C.A."/>
            <person name="Scheuner C."/>
            <person name="Sibirny A.A."/>
            <person name="Slot J.C."/>
            <person name="Stielow J.B."/>
            <person name="Sun H."/>
            <person name="Kurtzman C.P."/>
            <person name="Blackwell M."/>
            <person name="Grigoriev I.V."/>
            <person name="Jeffries T.W."/>
        </authorList>
    </citation>
    <scope>NUCLEOTIDE SEQUENCE [LARGE SCALE GENOMIC DNA]</scope>
    <source>
        <strain evidence="9">NRRL Y-1933</strain>
    </source>
</reference>
<evidence type="ECO:0000256" key="1">
    <source>
        <dbReference type="ARBA" id="ARBA00022448"/>
    </source>
</evidence>
<dbReference type="GO" id="GO:0006406">
    <property type="term" value="P:mRNA export from nucleus"/>
    <property type="evidence" value="ECO:0007669"/>
    <property type="project" value="TreeGrafter"/>
</dbReference>
<evidence type="ECO:0000256" key="7">
    <source>
        <dbReference type="RuleBase" id="RU365072"/>
    </source>
</evidence>
<dbReference type="AlphaFoldDB" id="A0A1E4RS10"/>
<dbReference type="GO" id="GO:0000973">
    <property type="term" value="P:post-transcriptional tethering of RNA polymerase II gene DNA at nuclear periphery"/>
    <property type="evidence" value="ECO:0007669"/>
    <property type="project" value="TreeGrafter"/>
</dbReference>
<comment type="subunit">
    <text evidence="7">Part of the nuclear pore complex (NPC).</text>
</comment>
<keyword evidence="6 7" id="KW-0539">Nucleus</keyword>
<keyword evidence="7" id="KW-0472">Membrane</keyword>
<evidence type="ECO:0000313" key="9">
    <source>
        <dbReference type="Proteomes" id="UP000095085"/>
    </source>
</evidence>
<accession>A0A1E4RS10</accession>
<dbReference type="GeneID" id="30992772"/>
<gene>
    <name evidence="8" type="ORF">HYPBUDRAFT_102723</name>
</gene>
<dbReference type="GO" id="GO:0006606">
    <property type="term" value="P:protein import into nucleus"/>
    <property type="evidence" value="ECO:0007669"/>
    <property type="project" value="TreeGrafter"/>
</dbReference>
<keyword evidence="5 7" id="KW-0906">Nuclear pore complex</keyword>
<dbReference type="GO" id="GO:0017056">
    <property type="term" value="F:structural constituent of nuclear pore"/>
    <property type="evidence" value="ECO:0007669"/>
    <property type="project" value="UniProtKB-UniRule"/>
</dbReference>
<evidence type="ECO:0000256" key="3">
    <source>
        <dbReference type="ARBA" id="ARBA00022927"/>
    </source>
</evidence>
<evidence type="ECO:0000256" key="6">
    <source>
        <dbReference type="ARBA" id="ARBA00023242"/>
    </source>
</evidence>
<dbReference type="InterPro" id="IPR007252">
    <property type="entry name" value="Nup84/Nup107"/>
</dbReference>
<dbReference type="Proteomes" id="UP000095085">
    <property type="component" value="Unassembled WGS sequence"/>
</dbReference>
<comment type="function">
    <text evidence="7">Functions as a component of the nuclear pore complex (NPC).</text>
</comment>
<dbReference type="EMBL" id="KV454538">
    <property type="protein sequence ID" value="ODV70070.1"/>
    <property type="molecule type" value="Genomic_DNA"/>
</dbReference>